<dbReference type="AlphaFoldDB" id="A0A930YJI1"/>
<organism evidence="2 3">
    <name type="scientific">Nocardioides agariphilus</name>
    <dbReference type="NCBI Taxonomy" id="433664"/>
    <lineage>
        <taxon>Bacteria</taxon>
        <taxon>Bacillati</taxon>
        <taxon>Actinomycetota</taxon>
        <taxon>Actinomycetes</taxon>
        <taxon>Propionibacteriales</taxon>
        <taxon>Nocardioidaceae</taxon>
        <taxon>Nocardioides</taxon>
    </lineage>
</organism>
<feature type="transmembrane region" description="Helical" evidence="1">
    <location>
        <begin position="100"/>
        <end position="123"/>
    </location>
</feature>
<dbReference type="Pfam" id="PF12730">
    <property type="entry name" value="ABC2_membrane_4"/>
    <property type="match status" value="1"/>
</dbReference>
<feature type="transmembrane region" description="Helical" evidence="1">
    <location>
        <begin position="53"/>
        <end position="72"/>
    </location>
</feature>
<dbReference type="EMBL" id="JADKPO010000022">
    <property type="protein sequence ID" value="MBF4769198.1"/>
    <property type="molecule type" value="Genomic_DNA"/>
</dbReference>
<gene>
    <name evidence="2" type="ORF">ISU10_15635</name>
</gene>
<keyword evidence="3" id="KW-1185">Reference proteome</keyword>
<name>A0A930YJI1_9ACTN</name>
<evidence type="ECO:0000313" key="3">
    <source>
        <dbReference type="Proteomes" id="UP000660668"/>
    </source>
</evidence>
<feature type="transmembrane region" description="Helical" evidence="1">
    <location>
        <begin position="205"/>
        <end position="224"/>
    </location>
</feature>
<dbReference type="Proteomes" id="UP000660668">
    <property type="component" value="Unassembled WGS sequence"/>
</dbReference>
<sequence>MTLNATILRLSAQALLGRRRGLVLALIPAVVVALAIVVRALTESGTGYEIVNAVGFTLALPLVALLAASAVLGPEVDDGSIVYLIAKPVPRRVVALSKYAVAWLATMALGAVPLFLAGLILQADAPSKALAWAVGGAVAGTTYAALFLALAALTRHAVVAGLLFVLLWEGLLGGLLSGIKWLAIGAWGREIASAVSSAVDDPGTGLTYAVLASLVVTAFSLWFAGDRLRSFTLRGDE</sequence>
<feature type="transmembrane region" description="Helical" evidence="1">
    <location>
        <begin position="129"/>
        <end position="150"/>
    </location>
</feature>
<keyword evidence="1" id="KW-1133">Transmembrane helix</keyword>
<keyword evidence="1" id="KW-0472">Membrane</keyword>
<accession>A0A930YJI1</accession>
<reference evidence="2" key="1">
    <citation type="submission" date="2020-11" db="EMBL/GenBank/DDBJ databases">
        <title>Nocardioides cynanchi sp. nov., isolated from soil of rhizosphere of Cynanchum wilfordii.</title>
        <authorList>
            <person name="Lee J.-S."/>
            <person name="Suh M.K."/>
            <person name="Kim J.-S."/>
        </authorList>
    </citation>
    <scope>NUCLEOTIDE SEQUENCE</scope>
    <source>
        <strain evidence="2">KCTC 19276</strain>
    </source>
</reference>
<feature type="transmembrane region" description="Helical" evidence="1">
    <location>
        <begin position="157"/>
        <end position="179"/>
    </location>
</feature>
<protein>
    <submittedName>
        <fullName evidence="2">ABC transporter permease</fullName>
    </submittedName>
</protein>
<dbReference type="RefSeq" id="WP_194697347.1">
    <property type="nucleotide sequence ID" value="NZ_JADKPO010000022.1"/>
</dbReference>
<evidence type="ECO:0000313" key="2">
    <source>
        <dbReference type="EMBL" id="MBF4769198.1"/>
    </source>
</evidence>
<evidence type="ECO:0000256" key="1">
    <source>
        <dbReference type="SAM" id="Phobius"/>
    </source>
</evidence>
<comment type="caution">
    <text evidence="2">The sequence shown here is derived from an EMBL/GenBank/DDBJ whole genome shotgun (WGS) entry which is preliminary data.</text>
</comment>
<feature type="transmembrane region" description="Helical" evidence="1">
    <location>
        <begin position="21"/>
        <end position="41"/>
    </location>
</feature>
<proteinExistence type="predicted"/>
<keyword evidence="1" id="KW-0812">Transmembrane</keyword>